<feature type="chain" id="PRO_5026269645" description="DUF3108 domain-containing protein" evidence="1">
    <location>
        <begin position="30"/>
        <end position="235"/>
    </location>
</feature>
<organism evidence="2 3">
    <name type="scientific">Variovorax paradoxus</name>
    <dbReference type="NCBI Taxonomy" id="34073"/>
    <lineage>
        <taxon>Bacteria</taxon>
        <taxon>Pseudomonadati</taxon>
        <taxon>Pseudomonadota</taxon>
        <taxon>Betaproteobacteria</taxon>
        <taxon>Burkholderiales</taxon>
        <taxon>Comamonadaceae</taxon>
        <taxon>Variovorax</taxon>
    </lineage>
</organism>
<evidence type="ECO:0000313" key="2">
    <source>
        <dbReference type="EMBL" id="QGW82070.1"/>
    </source>
</evidence>
<evidence type="ECO:0008006" key="4">
    <source>
        <dbReference type="Google" id="ProtNLM"/>
    </source>
</evidence>
<dbReference type="AlphaFoldDB" id="A0A6I6H5C6"/>
<dbReference type="Proteomes" id="UP000425817">
    <property type="component" value="Chromosome"/>
</dbReference>
<evidence type="ECO:0000256" key="1">
    <source>
        <dbReference type="SAM" id="SignalP"/>
    </source>
</evidence>
<gene>
    <name evidence="2" type="ORF">GOQ09_10950</name>
</gene>
<proteinExistence type="predicted"/>
<dbReference type="EMBL" id="CP046622">
    <property type="protein sequence ID" value="QGW82070.1"/>
    <property type="molecule type" value="Genomic_DNA"/>
</dbReference>
<reference evidence="2 3" key="1">
    <citation type="submission" date="2019-12" db="EMBL/GenBank/DDBJ databases">
        <title>Hybrid Genome Assemblies of two High G+C Isolates from Undergraduate Microbiology Courses.</title>
        <authorList>
            <person name="Ne Ville C.J."/>
            <person name="Enright D."/>
            <person name="Hernandez I."/>
            <person name="Dodsworth J."/>
            <person name="Orwin P.M."/>
        </authorList>
    </citation>
    <scope>NUCLEOTIDE SEQUENCE [LARGE SCALE GENOMIC DNA]</scope>
    <source>
        <strain evidence="2 3">CSUSB</strain>
    </source>
</reference>
<evidence type="ECO:0000313" key="3">
    <source>
        <dbReference type="Proteomes" id="UP000425817"/>
    </source>
</evidence>
<keyword evidence="1" id="KW-0732">Signal</keyword>
<dbReference type="OrthoDB" id="8559287at2"/>
<name>A0A6I6H5C6_VARPD</name>
<feature type="signal peptide" evidence="1">
    <location>
        <begin position="1"/>
        <end position="29"/>
    </location>
</feature>
<protein>
    <recommendedName>
        <fullName evidence="4">DUF3108 domain-containing protein</fullName>
    </recommendedName>
</protein>
<sequence length="235" mass="26208">MRFAIAFPLRTSLRASLCALLLAPIGSHAETDKRDFSQAERLLFMTPQLKGLQAPMLLRYTFGKTGTFEQNFDDSVTVALSAKADGRCCDAKGAFLSDARKVQVPDVPAAEGNPVILYFLEHDVREMKRLTRGSDYHFRKRIRMAIYQAADVRDVSLRYQGRTVKGKEIAFSPFLDDPNRPKYERFAKKSYRFTLSDAVPGGVYGIRTSIPGESAAAQPLLVEELLIDGARAPAR</sequence>
<dbReference type="RefSeq" id="WP_157613450.1">
    <property type="nucleotide sequence ID" value="NZ_CP046622.1"/>
</dbReference>
<accession>A0A6I6H5C6</accession>